<dbReference type="InterPro" id="IPR037914">
    <property type="entry name" value="SpoVT-AbrB_sf"/>
</dbReference>
<evidence type="ECO:0000259" key="1">
    <source>
        <dbReference type="SMART" id="SM00966"/>
    </source>
</evidence>
<dbReference type="SUPFAM" id="SSF89447">
    <property type="entry name" value="AbrB/MazE/MraZ-like"/>
    <property type="match status" value="1"/>
</dbReference>
<dbReference type="EMBL" id="MFJA01000045">
    <property type="protein sequence ID" value="OGG02948.1"/>
    <property type="molecule type" value="Genomic_DNA"/>
</dbReference>
<dbReference type="STRING" id="1798371.A2W14_02105"/>
<dbReference type="Proteomes" id="UP000176665">
    <property type="component" value="Unassembled WGS sequence"/>
</dbReference>
<accession>A0A1F5YRW2</accession>
<dbReference type="GO" id="GO:0003677">
    <property type="term" value="F:DNA binding"/>
    <property type="evidence" value="ECO:0007669"/>
    <property type="project" value="InterPro"/>
</dbReference>
<dbReference type="InterPro" id="IPR007159">
    <property type="entry name" value="SpoVT-AbrB_dom"/>
</dbReference>
<proteinExistence type="predicted"/>
<evidence type="ECO:0000313" key="3">
    <source>
        <dbReference type="Proteomes" id="UP000176665"/>
    </source>
</evidence>
<dbReference type="Gene3D" id="2.10.260.10">
    <property type="match status" value="1"/>
</dbReference>
<feature type="domain" description="SpoVT-AbrB" evidence="1">
    <location>
        <begin position="4"/>
        <end position="50"/>
    </location>
</feature>
<reference evidence="2 3" key="1">
    <citation type="journal article" date="2016" name="Nat. Commun.">
        <title>Thousands of microbial genomes shed light on interconnected biogeochemical processes in an aquifer system.</title>
        <authorList>
            <person name="Anantharaman K."/>
            <person name="Brown C.T."/>
            <person name="Hug L.A."/>
            <person name="Sharon I."/>
            <person name="Castelle C.J."/>
            <person name="Probst A.J."/>
            <person name="Thomas B.C."/>
            <person name="Singh A."/>
            <person name="Wilkins M.J."/>
            <person name="Karaoz U."/>
            <person name="Brodie E.L."/>
            <person name="Williams K.H."/>
            <person name="Hubbard S.S."/>
            <person name="Banfield J.F."/>
        </authorList>
    </citation>
    <scope>NUCLEOTIDE SEQUENCE [LARGE SCALE GENOMIC DNA]</scope>
</reference>
<dbReference type="AlphaFoldDB" id="A0A1F5YRW2"/>
<dbReference type="SMART" id="SM00966">
    <property type="entry name" value="SpoVT_AbrB"/>
    <property type="match status" value="1"/>
</dbReference>
<comment type="caution">
    <text evidence="2">The sequence shown here is derived from an EMBL/GenBank/DDBJ whole genome shotgun (WGS) entry which is preliminary data.</text>
</comment>
<organism evidence="2 3">
    <name type="scientific">Candidatus Gottesmanbacteria bacterium RBG_16_37_8</name>
    <dbReference type="NCBI Taxonomy" id="1798371"/>
    <lineage>
        <taxon>Bacteria</taxon>
        <taxon>Candidatus Gottesmaniibacteriota</taxon>
    </lineage>
</organism>
<gene>
    <name evidence="2" type="ORF">A2W14_02105</name>
</gene>
<name>A0A1F5YRW2_9BACT</name>
<protein>
    <recommendedName>
        <fullName evidence="1">SpoVT-AbrB domain-containing protein</fullName>
    </recommendedName>
</protein>
<sequence>MTTVTVRQRGQLTIPDNIRESISWLKTGSPISMIVSEDEIKIKPFQQKEKALDWQYMWRQIELTRSFKGKKGNLSQFIVKDRETH</sequence>
<evidence type="ECO:0000313" key="2">
    <source>
        <dbReference type="EMBL" id="OGG02948.1"/>
    </source>
</evidence>